<sequence>MKNFILVLSLILLTGNLRAQLEDYDSLVGQYLTAPPENGWMWFQAPNALSAGMIFNQYQIQTGDTDNNMMFIRDWVDPQLGMHHYKYKQTYKNVPVEGTGLIEHYHPNNGLIFSNGKLAIELDLNVKAELTEEEALQELLISFDSETVFAWENADWELDYQQNTNNPNATNYPTGELVLALDNYNNIDYLIAGNRYTLAYKFEIITLAPRSHKYYWVDANTGSLIKNVQAEHNDGAATIERKSNQGNLTQTIDTRQRGFINGNDWVLETDNANVQVHTKYYDFASWITRPEIDDGNDTWTGTEVHATTGHYYTHRTWEYFRDIWQLDGVDDNNENVRVEVHSNLTGNNASSARQNGLRWLRFTFNNNISMSRYCDVVSHEYVHGIIHHSSELIYQGESGALNESFADIFGLMAQRSILGNNSVSNWLLGGDPGLTGVPTRSFINPSSEGSHNFANGIFCGVGAGQPDTYLGLRWTDVNLACDNGGVHGNSGVQNHWFYLLSVGGTGINDNNDAFAVQGIGRDDAAEIAFWSMQNELIDVSDYDDARIGAVTAAILLFGNCSIQHTQTENAWQAVGVGNASDCGNLYVESKDVTDFSIYPNPSNGLIKLNWKNASTYNITVFDLSGRIVFSEANVNNNMTFNVQLIPAGAYIIEARNGETTVRKKVIKY</sequence>
<keyword evidence="15" id="KW-1185">Reference proteome</keyword>
<evidence type="ECO:0000256" key="8">
    <source>
        <dbReference type="PIRSR" id="PIRSR623612-1"/>
    </source>
</evidence>
<dbReference type="InterPro" id="IPR026444">
    <property type="entry name" value="Secre_tail"/>
</dbReference>
<keyword evidence="3" id="KW-0479">Metal-binding</keyword>
<evidence type="ECO:0000256" key="1">
    <source>
        <dbReference type="ARBA" id="ARBA00009388"/>
    </source>
</evidence>
<dbReference type="InterPro" id="IPR027268">
    <property type="entry name" value="Peptidase_M4/M1_CTD_sf"/>
</dbReference>
<dbReference type="PANTHER" id="PTHR33794:SF1">
    <property type="entry name" value="BACILLOLYSIN"/>
    <property type="match status" value="1"/>
</dbReference>
<keyword evidence="7 9" id="KW-0482">Metalloprotease</keyword>
<feature type="signal peptide" evidence="9">
    <location>
        <begin position="1"/>
        <end position="19"/>
    </location>
</feature>
<protein>
    <recommendedName>
        <fullName evidence="9">Neutral metalloproteinase</fullName>
        <ecNumber evidence="9">3.4.24.-</ecNumber>
    </recommendedName>
</protein>
<feature type="active site" evidence="8">
    <location>
        <position position="380"/>
    </location>
</feature>
<feature type="domain" description="Secretion system C-terminal sorting" evidence="13">
    <location>
        <begin position="597"/>
        <end position="666"/>
    </location>
</feature>
<evidence type="ECO:0000256" key="2">
    <source>
        <dbReference type="ARBA" id="ARBA00022670"/>
    </source>
</evidence>
<evidence type="ECO:0000256" key="6">
    <source>
        <dbReference type="ARBA" id="ARBA00022833"/>
    </source>
</evidence>
<dbReference type="AlphaFoldDB" id="A0A2W1NLP8"/>
<dbReference type="Proteomes" id="UP000249248">
    <property type="component" value="Unassembled WGS sequence"/>
</dbReference>
<dbReference type="GO" id="GO:0006508">
    <property type="term" value="P:proteolysis"/>
    <property type="evidence" value="ECO:0007669"/>
    <property type="project" value="UniProtKB-KW"/>
</dbReference>
<gene>
    <name evidence="14" type="ORF">DNU06_16895</name>
</gene>
<keyword evidence="6 9" id="KW-0862">Zinc</keyword>
<dbReference type="Pfam" id="PF02868">
    <property type="entry name" value="Peptidase_M4_C"/>
    <property type="match status" value="1"/>
</dbReference>
<dbReference type="EC" id="3.4.24.-" evidence="9"/>
<comment type="function">
    <text evidence="9">Extracellular zinc metalloprotease.</text>
</comment>
<keyword evidence="5 9" id="KW-0378">Hydrolase</keyword>
<evidence type="ECO:0000259" key="10">
    <source>
        <dbReference type="Pfam" id="PF01447"/>
    </source>
</evidence>
<keyword evidence="9" id="KW-0964">Secreted</keyword>
<feature type="chain" id="PRO_5023099389" description="Neutral metalloproteinase" evidence="9">
    <location>
        <begin position="20"/>
        <end position="668"/>
    </location>
</feature>
<reference evidence="14 15" key="1">
    <citation type="submission" date="2018-06" db="EMBL/GenBank/DDBJ databases">
        <title>The draft genome sequence of Crocinitomix sp. SM1701.</title>
        <authorList>
            <person name="Zhang X."/>
        </authorList>
    </citation>
    <scope>NUCLEOTIDE SEQUENCE [LARGE SCALE GENOMIC DNA]</scope>
    <source>
        <strain evidence="14 15">SM1701</strain>
    </source>
</reference>
<dbReference type="EMBL" id="QKSB01000021">
    <property type="protein sequence ID" value="PZE15648.1"/>
    <property type="molecule type" value="Genomic_DNA"/>
</dbReference>
<dbReference type="SUPFAM" id="SSF55486">
    <property type="entry name" value="Metalloproteases ('zincins'), catalytic domain"/>
    <property type="match status" value="1"/>
</dbReference>
<evidence type="ECO:0000256" key="3">
    <source>
        <dbReference type="ARBA" id="ARBA00022723"/>
    </source>
</evidence>
<accession>A0A2W1NLP8</accession>
<comment type="cofactor">
    <cofactor evidence="9">
        <name>Zn(2+)</name>
        <dbReference type="ChEBI" id="CHEBI:29105"/>
    </cofactor>
</comment>
<keyword evidence="2 9" id="KW-0645">Protease</keyword>
<feature type="domain" description="Peptidase M4" evidence="10">
    <location>
        <begin position="250"/>
        <end position="386"/>
    </location>
</feature>
<dbReference type="Gene3D" id="1.10.390.10">
    <property type="entry name" value="Neutral Protease Domain 2"/>
    <property type="match status" value="1"/>
</dbReference>
<dbReference type="GO" id="GO:0004222">
    <property type="term" value="F:metalloendopeptidase activity"/>
    <property type="evidence" value="ECO:0007669"/>
    <property type="project" value="UniProtKB-UniRule"/>
</dbReference>
<evidence type="ECO:0000256" key="4">
    <source>
        <dbReference type="ARBA" id="ARBA00022729"/>
    </source>
</evidence>
<feature type="domain" description="Peptidase M4 C-terminal" evidence="11">
    <location>
        <begin position="390"/>
        <end position="576"/>
    </location>
</feature>
<evidence type="ECO:0000256" key="5">
    <source>
        <dbReference type="ARBA" id="ARBA00022801"/>
    </source>
</evidence>
<dbReference type="Pfam" id="PF01447">
    <property type="entry name" value="Peptidase_M4"/>
    <property type="match status" value="1"/>
</dbReference>
<evidence type="ECO:0000256" key="9">
    <source>
        <dbReference type="RuleBase" id="RU366073"/>
    </source>
</evidence>
<dbReference type="PANTHER" id="PTHR33794">
    <property type="entry name" value="BACILLOLYSIN"/>
    <property type="match status" value="1"/>
</dbReference>
<evidence type="ECO:0000259" key="13">
    <source>
        <dbReference type="Pfam" id="PF18962"/>
    </source>
</evidence>
<evidence type="ECO:0000313" key="14">
    <source>
        <dbReference type="EMBL" id="PZE15648.1"/>
    </source>
</evidence>
<dbReference type="GO" id="GO:0005576">
    <property type="term" value="C:extracellular region"/>
    <property type="evidence" value="ECO:0007669"/>
    <property type="project" value="UniProtKB-SubCell"/>
</dbReference>
<dbReference type="GO" id="GO:0046872">
    <property type="term" value="F:metal ion binding"/>
    <property type="evidence" value="ECO:0007669"/>
    <property type="project" value="UniProtKB-UniRule"/>
</dbReference>
<feature type="active site" description="Proton donor" evidence="8">
    <location>
        <position position="487"/>
    </location>
</feature>
<dbReference type="Pfam" id="PF07504">
    <property type="entry name" value="FTP"/>
    <property type="match status" value="1"/>
</dbReference>
<organism evidence="14 15">
    <name type="scientific">Putridiphycobacter roseus</name>
    <dbReference type="NCBI Taxonomy" id="2219161"/>
    <lineage>
        <taxon>Bacteria</taxon>
        <taxon>Pseudomonadati</taxon>
        <taxon>Bacteroidota</taxon>
        <taxon>Flavobacteriia</taxon>
        <taxon>Flavobacteriales</taxon>
        <taxon>Crocinitomicaceae</taxon>
        <taxon>Putridiphycobacter</taxon>
    </lineage>
</organism>
<dbReference type="PRINTS" id="PR00730">
    <property type="entry name" value="THERMOLYSIN"/>
</dbReference>
<comment type="similarity">
    <text evidence="1 9">Belongs to the peptidase M4 family.</text>
</comment>
<comment type="subcellular location">
    <subcellularLocation>
        <location evidence="9">Secreted</location>
    </subcellularLocation>
</comment>
<evidence type="ECO:0000259" key="12">
    <source>
        <dbReference type="Pfam" id="PF07504"/>
    </source>
</evidence>
<dbReference type="NCBIfam" id="TIGR04183">
    <property type="entry name" value="Por_Secre_tail"/>
    <property type="match status" value="1"/>
</dbReference>
<dbReference type="InterPro" id="IPR011096">
    <property type="entry name" value="FTP_domain"/>
</dbReference>
<evidence type="ECO:0000259" key="11">
    <source>
        <dbReference type="Pfam" id="PF02868"/>
    </source>
</evidence>
<name>A0A2W1NLP8_9FLAO</name>
<keyword evidence="4 9" id="KW-0732">Signal</keyword>
<comment type="caution">
    <text evidence="14">The sequence shown here is derived from an EMBL/GenBank/DDBJ whole genome shotgun (WGS) entry which is preliminary data.</text>
</comment>
<evidence type="ECO:0000256" key="7">
    <source>
        <dbReference type="ARBA" id="ARBA00023049"/>
    </source>
</evidence>
<dbReference type="InterPro" id="IPR013856">
    <property type="entry name" value="Peptidase_M4_domain"/>
</dbReference>
<dbReference type="Pfam" id="PF18962">
    <property type="entry name" value="Por_Secre_tail"/>
    <property type="match status" value="1"/>
</dbReference>
<dbReference type="Gene3D" id="3.10.170.10">
    <property type="match status" value="1"/>
</dbReference>
<evidence type="ECO:0000313" key="15">
    <source>
        <dbReference type="Proteomes" id="UP000249248"/>
    </source>
</evidence>
<proteinExistence type="inferred from homology"/>
<dbReference type="InterPro" id="IPR001570">
    <property type="entry name" value="Peptidase_M4_C_domain"/>
</dbReference>
<dbReference type="InterPro" id="IPR023612">
    <property type="entry name" value="Peptidase_M4"/>
</dbReference>
<feature type="domain" description="FTP" evidence="12">
    <location>
        <begin position="76"/>
        <end position="116"/>
    </location>
</feature>
<dbReference type="Gene3D" id="3.10.450.490">
    <property type="match status" value="1"/>
</dbReference>
<dbReference type="InterPro" id="IPR050728">
    <property type="entry name" value="Zinc_Metalloprotease_M4"/>
</dbReference>